<organism evidence="3 4">
    <name type="scientific">Leptobrachium leishanense</name>
    <name type="common">Leishan spiny toad</name>
    <dbReference type="NCBI Taxonomy" id="445787"/>
    <lineage>
        <taxon>Eukaryota</taxon>
        <taxon>Metazoa</taxon>
        <taxon>Chordata</taxon>
        <taxon>Craniata</taxon>
        <taxon>Vertebrata</taxon>
        <taxon>Euteleostomi</taxon>
        <taxon>Amphibia</taxon>
        <taxon>Batrachia</taxon>
        <taxon>Anura</taxon>
        <taxon>Pelobatoidea</taxon>
        <taxon>Megophryidae</taxon>
        <taxon>Leptobrachium</taxon>
    </lineage>
</organism>
<dbReference type="Proteomes" id="UP000694569">
    <property type="component" value="Unplaced"/>
</dbReference>
<dbReference type="Pfam" id="PF00665">
    <property type="entry name" value="rve"/>
    <property type="match status" value="1"/>
</dbReference>
<dbReference type="OrthoDB" id="9359997at2759"/>
<feature type="region of interest" description="Disordered" evidence="1">
    <location>
        <begin position="290"/>
        <end position="309"/>
    </location>
</feature>
<dbReference type="GO" id="GO:0015074">
    <property type="term" value="P:DNA integration"/>
    <property type="evidence" value="ECO:0007669"/>
    <property type="project" value="InterPro"/>
</dbReference>
<dbReference type="InterPro" id="IPR036397">
    <property type="entry name" value="RNaseH_sf"/>
</dbReference>
<dbReference type="GeneTree" id="ENSGT00490000044642"/>
<evidence type="ECO:0000313" key="3">
    <source>
        <dbReference type="Ensembl" id="ENSLLEP00000018458.1"/>
    </source>
</evidence>
<evidence type="ECO:0000256" key="1">
    <source>
        <dbReference type="SAM" id="MobiDB-lite"/>
    </source>
</evidence>
<dbReference type="AlphaFoldDB" id="A0A8C5MSV1"/>
<dbReference type="PROSITE" id="PS50994">
    <property type="entry name" value="INTEGRASE"/>
    <property type="match status" value="1"/>
</dbReference>
<dbReference type="PANTHER" id="PTHR37984:SF5">
    <property type="entry name" value="PROTEIN NYNRIN-LIKE"/>
    <property type="match status" value="1"/>
</dbReference>
<dbReference type="InterPro" id="IPR012337">
    <property type="entry name" value="RNaseH-like_sf"/>
</dbReference>
<keyword evidence="4" id="KW-1185">Reference proteome</keyword>
<name>A0A8C5MSV1_9ANUR</name>
<evidence type="ECO:0000259" key="2">
    <source>
        <dbReference type="PROSITE" id="PS50994"/>
    </source>
</evidence>
<protein>
    <recommendedName>
        <fullName evidence="2">Integrase catalytic domain-containing protein</fullName>
    </recommendedName>
</protein>
<dbReference type="FunFam" id="3.30.420.10:FF:000063">
    <property type="entry name" value="Retrovirus-related Pol polyprotein from transposon 297-like Protein"/>
    <property type="match status" value="1"/>
</dbReference>
<evidence type="ECO:0000313" key="4">
    <source>
        <dbReference type="Proteomes" id="UP000694569"/>
    </source>
</evidence>
<accession>A0A8C5MSV1</accession>
<dbReference type="SUPFAM" id="SSF53098">
    <property type="entry name" value="Ribonuclease H-like"/>
    <property type="match status" value="1"/>
</dbReference>
<sequence length="309" mass="35192">MFWPTVYSDNEREVSKCAPCNALRQHEMREPLHLHPIPDKPWSITAADVFEWEGKHYLVLVDSYSGWWEFDVLPNLSSTAVIKTLKRHFYTHGIPQQLMTENAPSFSSREFRTFAHQWDFHHVTSSPHYPRLNGLAERGVRSAKQLLAKCARDGSDIYAALLNLRNTPWNGMPSPAQRLRSRCTRTLIPVVTTQLLPKVETDVQAALFWLRTKGKISHDKSARRLLPLEPGQVVRMETSRGFDKLATVHGKVRQPNSYVVHSDGRTYVRNRLHLLQVPESYSPIPASFAPVASSEPQAWPSATVPNDTP</sequence>
<dbReference type="Ensembl" id="ENSLLET00000019183.1">
    <property type="protein sequence ID" value="ENSLLEP00000018458.1"/>
    <property type="gene ID" value="ENSLLEG00000011747.1"/>
</dbReference>
<dbReference type="PANTHER" id="PTHR37984">
    <property type="entry name" value="PROTEIN CBG26694"/>
    <property type="match status" value="1"/>
</dbReference>
<reference evidence="3" key="1">
    <citation type="submission" date="2025-08" db="UniProtKB">
        <authorList>
            <consortium name="Ensembl"/>
        </authorList>
    </citation>
    <scope>IDENTIFICATION</scope>
</reference>
<feature type="domain" description="Integrase catalytic" evidence="2">
    <location>
        <begin position="37"/>
        <end position="195"/>
    </location>
</feature>
<dbReference type="GO" id="GO:0003676">
    <property type="term" value="F:nucleic acid binding"/>
    <property type="evidence" value="ECO:0007669"/>
    <property type="project" value="InterPro"/>
</dbReference>
<dbReference type="Gene3D" id="3.30.420.10">
    <property type="entry name" value="Ribonuclease H-like superfamily/Ribonuclease H"/>
    <property type="match status" value="1"/>
</dbReference>
<dbReference type="InterPro" id="IPR001584">
    <property type="entry name" value="Integrase_cat-core"/>
</dbReference>
<proteinExistence type="predicted"/>
<reference evidence="3" key="2">
    <citation type="submission" date="2025-09" db="UniProtKB">
        <authorList>
            <consortium name="Ensembl"/>
        </authorList>
    </citation>
    <scope>IDENTIFICATION</scope>
</reference>
<dbReference type="InterPro" id="IPR050951">
    <property type="entry name" value="Retrovirus_Pol_polyprotein"/>
</dbReference>